<dbReference type="InterPro" id="IPR029060">
    <property type="entry name" value="PIN-like_dom_sf"/>
</dbReference>
<dbReference type="Pfam" id="PF00479">
    <property type="entry name" value="G6PD_N"/>
    <property type="match status" value="1"/>
</dbReference>
<dbReference type="Pfam" id="PF02739">
    <property type="entry name" value="5_3_exonuc_N"/>
    <property type="match status" value="1"/>
</dbReference>
<dbReference type="InterPro" id="IPR020046">
    <property type="entry name" value="5-3_exonucl_a-hlix_arch_N"/>
</dbReference>
<gene>
    <name evidence="5" type="ORF">R1flu_003634</name>
</gene>
<keyword evidence="2" id="KW-0378">Hydrolase</keyword>
<evidence type="ECO:0000256" key="2">
    <source>
        <dbReference type="ARBA" id="ARBA00022801"/>
    </source>
</evidence>
<dbReference type="Pfam" id="PF01367">
    <property type="entry name" value="5_3_exonuc"/>
    <property type="match status" value="1"/>
</dbReference>
<keyword evidence="6" id="KW-1185">Reference proteome</keyword>
<evidence type="ECO:0000313" key="6">
    <source>
        <dbReference type="Proteomes" id="UP001605036"/>
    </source>
</evidence>
<evidence type="ECO:0000256" key="3">
    <source>
        <dbReference type="SAM" id="MobiDB-lite"/>
    </source>
</evidence>
<proteinExistence type="predicted"/>
<reference evidence="5 6" key="1">
    <citation type="submission" date="2024-09" db="EMBL/GenBank/DDBJ databases">
        <title>Chromosome-scale assembly of Riccia fluitans.</title>
        <authorList>
            <person name="Paukszto L."/>
            <person name="Sawicki J."/>
            <person name="Karawczyk K."/>
            <person name="Piernik-Szablinska J."/>
            <person name="Szczecinska M."/>
            <person name="Mazdziarz M."/>
        </authorList>
    </citation>
    <scope>NUCLEOTIDE SEQUENCE [LARGE SCALE GENOMIC DNA]</scope>
    <source>
        <strain evidence="5">Rf_01</strain>
        <tissue evidence="5">Aerial parts of the thallus</tissue>
    </source>
</reference>
<dbReference type="InterPro" id="IPR038969">
    <property type="entry name" value="FEN"/>
</dbReference>
<organism evidence="5 6">
    <name type="scientific">Riccia fluitans</name>
    <dbReference type="NCBI Taxonomy" id="41844"/>
    <lineage>
        <taxon>Eukaryota</taxon>
        <taxon>Viridiplantae</taxon>
        <taxon>Streptophyta</taxon>
        <taxon>Embryophyta</taxon>
        <taxon>Marchantiophyta</taxon>
        <taxon>Marchantiopsida</taxon>
        <taxon>Marchantiidae</taxon>
        <taxon>Marchantiales</taxon>
        <taxon>Ricciaceae</taxon>
        <taxon>Riccia</taxon>
    </lineage>
</organism>
<dbReference type="CDD" id="cd09898">
    <property type="entry name" value="H3TH_53EXO"/>
    <property type="match status" value="1"/>
</dbReference>
<evidence type="ECO:0000313" key="5">
    <source>
        <dbReference type="EMBL" id="KAL2623429.1"/>
    </source>
</evidence>
<dbReference type="Proteomes" id="UP001605036">
    <property type="component" value="Unassembled WGS sequence"/>
</dbReference>
<dbReference type="InterPro" id="IPR036279">
    <property type="entry name" value="5-3_exonuclease_C_sf"/>
</dbReference>
<dbReference type="SUPFAM" id="SSF47807">
    <property type="entry name" value="5' to 3' exonuclease, C-terminal subdomain"/>
    <property type="match status" value="1"/>
</dbReference>
<evidence type="ECO:0000256" key="1">
    <source>
        <dbReference type="ARBA" id="ARBA00022722"/>
    </source>
</evidence>
<dbReference type="SMART" id="SM00475">
    <property type="entry name" value="53EXOc"/>
    <property type="match status" value="1"/>
</dbReference>
<name>A0ABD1Y9J2_9MARC</name>
<dbReference type="PANTHER" id="PTHR42646:SF4">
    <property type="entry name" value="5'-3' EXONUCLEASE FAMILY PROTEIN"/>
    <property type="match status" value="1"/>
</dbReference>
<dbReference type="Gene3D" id="3.40.50.1010">
    <property type="entry name" value="5'-nuclease"/>
    <property type="match status" value="1"/>
</dbReference>
<dbReference type="GO" id="GO:0016788">
    <property type="term" value="F:hydrolase activity, acting on ester bonds"/>
    <property type="evidence" value="ECO:0007669"/>
    <property type="project" value="UniProtKB-ARBA"/>
</dbReference>
<dbReference type="SUPFAM" id="SSF88723">
    <property type="entry name" value="PIN domain-like"/>
    <property type="match status" value="1"/>
</dbReference>
<feature type="region of interest" description="Disordered" evidence="3">
    <location>
        <begin position="150"/>
        <end position="169"/>
    </location>
</feature>
<dbReference type="InterPro" id="IPR020045">
    <property type="entry name" value="DNA_polI_H3TH"/>
</dbReference>
<dbReference type="Gene3D" id="1.10.150.20">
    <property type="entry name" value="5' to 3' exonuclease, C-terminal subdomain"/>
    <property type="match status" value="1"/>
</dbReference>
<dbReference type="PANTHER" id="PTHR42646">
    <property type="entry name" value="FLAP ENDONUCLEASE XNI"/>
    <property type="match status" value="1"/>
</dbReference>
<accession>A0ABD1Y9J2</accession>
<dbReference type="Gene3D" id="3.40.50.720">
    <property type="entry name" value="NAD(P)-binding Rossmann-like Domain"/>
    <property type="match status" value="1"/>
</dbReference>
<comment type="caution">
    <text evidence="5">The sequence shown here is derived from an EMBL/GenBank/DDBJ whole genome shotgun (WGS) entry which is preliminary data.</text>
</comment>
<feature type="domain" description="5'-3' exonuclease" evidence="4">
    <location>
        <begin position="424"/>
        <end position="693"/>
    </location>
</feature>
<dbReference type="SUPFAM" id="SSF51735">
    <property type="entry name" value="NAD(P)-binding Rossmann-fold domains"/>
    <property type="match status" value="1"/>
</dbReference>
<keyword evidence="1" id="KW-0540">Nuclease</keyword>
<dbReference type="EMBL" id="JBHFFA010000006">
    <property type="protein sequence ID" value="KAL2623429.1"/>
    <property type="molecule type" value="Genomic_DNA"/>
</dbReference>
<dbReference type="GO" id="GO:0004518">
    <property type="term" value="F:nuclease activity"/>
    <property type="evidence" value="ECO:0007669"/>
    <property type="project" value="UniProtKB-KW"/>
</dbReference>
<dbReference type="AlphaFoldDB" id="A0ABD1Y9J2"/>
<evidence type="ECO:0000259" key="4">
    <source>
        <dbReference type="SMART" id="SM00475"/>
    </source>
</evidence>
<sequence length="715" mass="80637">MAPRCSKNLKTKEVKIPHVTISNRKKMETWGLGGLFAVDWSRTYDNLVEELVIKPKAAVPKFEYCGKPEEWTLEVWREVYNLLKASPEGYIMRGKIQFTELQLLKILNAIFALVRLEHFQHNLLAFYHHAWAAITNSYAPTPDWGEAVKKTMASDSGGQTDRAGSRRLASGSFPRSCYGSTSERRDFRVSAVAIKEPILSPRPNLDDMKAGTAPFLSIAVLGATGDLATSKIFPALFALYYSGHLPENVAIFGYSRSSLTDEDLRTLISARLTCRVDHAEECGNKTDQFLQRVFCQSGIYSTCEDMQTMDNRMLELEGGGPANRVFYLSVPSECLLEVATCLSKSAKSKTGWTRLIVEKPFGNDAESSAKITNGLYKAGFTEDQIFRYKEITIDHSGSAPHQERQSYSVTAHNMAPSNKGGSSSRTLYLVDIHPLCYDGKRPRPTAVLKWMQLLFNQVTREDPVIGVMDGEKGNDYRRQLLPGYKARRNKYKPLSGIRGPYYKRDEMDLREAFPLIRAFLSQCNVPVLKLENAEADDVVATLMHQAVKKGMRVVVASPDMDFRQLLSEDVNMLIPLPVFRRWSFYTLEQYVEQNTCDPSLDLGLRCLLGDSSDNVPGLPELAPGFGRKTALKLMKKHGSLENLLVAAKTRTVGRPYIQEALTQHADVLYRNLQVLKLRRDVDIILKDEWCRPRDRSSEAEAFQILEKNLLRKTVS</sequence>
<dbReference type="InterPro" id="IPR036291">
    <property type="entry name" value="NAD(P)-bd_dom_sf"/>
</dbReference>
<dbReference type="InterPro" id="IPR022674">
    <property type="entry name" value="G6P_DH_NAD-bd"/>
</dbReference>
<dbReference type="InterPro" id="IPR002421">
    <property type="entry name" value="5-3_exonuclease"/>
</dbReference>
<protein>
    <recommendedName>
        <fullName evidence="4">5'-3' exonuclease domain-containing protein</fullName>
    </recommendedName>
</protein>